<gene>
    <name evidence="1" type="ORF">N8K70_14810</name>
</gene>
<keyword evidence="2" id="KW-1185">Reference proteome</keyword>
<evidence type="ECO:0000313" key="2">
    <source>
        <dbReference type="Proteomes" id="UP001305498"/>
    </source>
</evidence>
<protein>
    <submittedName>
        <fullName evidence="1">Uncharacterized protein</fullName>
    </submittedName>
</protein>
<dbReference type="RefSeq" id="WP_317139118.1">
    <property type="nucleotide sequence ID" value="NZ_CP118157.1"/>
</dbReference>
<dbReference type="AlphaFoldDB" id="A0AA97I615"/>
<dbReference type="Proteomes" id="UP001305498">
    <property type="component" value="Chromosome"/>
</dbReference>
<proteinExistence type="predicted"/>
<dbReference type="KEGG" id="mbet:N8K70_14810"/>
<sequence length="157" mass="17307">MSDTEGVESGDAELFAALRDMWRHEDPVPASLTERMIAAVAVEDLSRDFELLALVAEADPSSVRADPEHQTLQFSNDVAHVLLHIAATKSGTRRVDGWSDPPVLAARCAQEAREWSAETAGDGRFTFDDVKPGPSQVRMVVRRDDGAREFATPWFEV</sequence>
<name>A0AA97I615_9MICO</name>
<organism evidence="1 2">
    <name type="scientific">Microbacterium betulae</name>
    <dbReference type="NCBI Taxonomy" id="2981139"/>
    <lineage>
        <taxon>Bacteria</taxon>
        <taxon>Bacillati</taxon>
        <taxon>Actinomycetota</taxon>
        <taxon>Actinomycetes</taxon>
        <taxon>Micrococcales</taxon>
        <taxon>Microbacteriaceae</taxon>
        <taxon>Microbacterium</taxon>
    </lineage>
</organism>
<dbReference type="EMBL" id="CP118157">
    <property type="protein sequence ID" value="WOF22647.1"/>
    <property type="molecule type" value="Genomic_DNA"/>
</dbReference>
<reference evidence="1 2" key="1">
    <citation type="submission" date="2023-02" db="EMBL/GenBank/DDBJ databases">
        <title>Microbacterium betulae sp. nov., isolated from birch wood.</title>
        <authorList>
            <person name="Pasciak M."/>
            <person name="Pawlik K.J."/>
            <person name="Martynowski D."/>
            <person name="Laczmanski L."/>
            <person name="Ciekot J."/>
            <person name="Szponar B."/>
            <person name="Wojcik-Fatla A."/>
            <person name="Mackiewicz B."/>
            <person name="Farian E."/>
            <person name="Cholewa G."/>
            <person name="Cholewa A."/>
            <person name="Dutkiewicz J."/>
        </authorList>
    </citation>
    <scope>NUCLEOTIDE SEQUENCE [LARGE SCALE GENOMIC DNA]</scope>
    <source>
        <strain evidence="1 2">AB</strain>
    </source>
</reference>
<evidence type="ECO:0000313" key="1">
    <source>
        <dbReference type="EMBL" id="WOF22647.1"/>
    </source>
</evidence>
<accession>A0AA97I615</accession>